<dbReference type="InterPro" id="IPR008930">
    <property type="entry name" value="Terpenoid_cyclase/PrenylTrfase"/>
</dbReference>
<dbReference type="CDD" id="cd00688">
    <property type="entry name" value="ISOPREN_C2_like"/>
    <property type="match status" value="1"/>
</dbReference>
<dbReference type="AlphaFoldDB" id="A0A1L3MN09"/>
<dbReference type="RefSeq" id="WP_072578514.1">
    <property type="nucleotide sequence ID" value="NZ_CP016020.1"/>
</dbReference>
<feature type="signal peptide" evidence="8">
    <location>
        <begin position="1"/>
        <end position="20"/>
    </location>
</feature>
<dbReference type="Proteomes" id="UP000181936">
    <property type="component" value="Chromosome"/>
</dbReference>
<feature type="region of interest" description="Disordered" evidence="6">
    <location>
        <begin position="717"/>
        <end position="743"/>
    </location>
</feature>
<dbReference type="KEGG" id="bwh:A9C19_02535"/>
<evidence type="ECO:0000256" key="2">
    <source>
        <dbReference type="ARBA" id="ARBA00022512"/>
    </source>
</evidence>
<name>A0A1L3MN09_9BACI</name>
<dbReference type="PROSITE" id="PS50847">
    <property type="entry name" value="GRAM_POS_ANCHORING"/>
    <property type="match status" value="1"/>
</dbReference>
<keyword evidence="7" id="KW-0472">Membrane</keyword>
<evidence type="ECO:0000313" key="11">
    <source>
        <dbReference type="Proteomes" id="UP000181936"/>
    </source>
</evidence>
<keyword evidence="7" id="KW-1133">Transmembrane helix</keyword>
<proteinExistence type="predicted"/>
<evidence type="ECO:0000256" key="6">
    <source>
        <dbReference type="SAM" id="MobiDB-lite"/>
    </source>
</evidence>
<feature type="transmembrane region" description="Helical" evidence="7">
    <location>
        <begin position="753"/>
        <end position="774"/>
    </location>
</feature>
<evidence type="ECO:0000256" key="4">
    <source>
        <dbReference type="ARBA" id="ARBA00022729"/>
    </source>
</evidence>
<dbReference type="Gene3D" id="2.170.130.30">
    <property type="match status" value="2"/>
</dbReference>
<dbReference type="SUPFAM" id="SSF48239">
    <property type="entry name" value="Terpenoid cyclases/Protein prenyltransferases"/>
    <property type="match status" value="1"/>
</dbReference>
<evidence type="ECO:0000256" key="7">
    <source>
        <dbReference type="SAM" id="Phobius"/>
    </source>
</evidence>
<dbReference type="Pfam" id="PF00746">
    <property type="entry name" value="Gram_pos_anchor"/>
    <property type="match status" value="1"/>
</dbReference>
<sequence length="780" mass="85403">MLKQLKLSVLSFLLVFSVLAGTLHPTASAQEANVKKETITIVGEEDVLLEKQSFEKMEGKTAYDVLVNAIGKENVETESTSAGEMIVGINGVKPSDDESFYWAFYVNGISSPVGAQSYTLQDGDSISFQYIDYMEPSENVVNLKVMNGDEETEYYPSSFFDEPTAFDLVKLLVGAENLEVTYYGNDVFVNAINGVAMEGNSYWAFYINDEAAEVGLNGYKLQNGDKITVKYETWEAEIPEESTELEENQSTPKIDKNTFDRALTLANKYILSNDVAEWQAVALKQAGETLPYSYYKGLRAQVSDAEGVFSNITDYEKLTLGILAAGKDPRDFEGYNLIESIYNGNVTKQGLNGVAYALIALDSADFDVPSSAKWTRENLIDELLEKQNDDDGGWSWMSKSSPSDADSTGMVLTALAPYNDQEEVAKAITAGVRYLTEQYQSSKINNSSTAATVIIALSALGIDSASIDFTKDEMNIVDYLLTFQNKDGGFDWQGGETSDVFSSYIGYQGIVAYQLFLDGKGSLFKLPLPSQKVEAGTFTVTGVSQLFKGENNVYVVSEEANTFVLSKEVLESLPNESQLVLSNGNVRASVPVALLQAHVSSDITFSFGEVSSSLKDKLAAKSDLIDFTMTSNGQEINDFGNYLVTLSFDLGSYNGNWDSLQIYHVDENGQKLQEMPTTVNKDTKEVSAAVGHFSIYGVFEKVIDEVKVPNQEEDLVVNPVENESEPTNEEQASDTVQSDTLTGHSLPNTATSLFNLLAVGGILILIGASSILLMKRRHTS</sequence>
<dbReference type="NCBIfam" id="TIGR01167">
    <property type="entry name" value="LPXTG_anchor"/>
    <property type="match status" value="1"/>
</dbReference>
<evidence type="ECO:0000256" key="5">
    <source>
        <dbReference type="ARBA" id="ARBA00023088"/>
    </source>
</evidence>
<keyword evidence="7" id="KW-0812">Transmembrane</keyword>
<dbReference type="GO" id="GO:0031419">
    <property type="term" value="F:cobalamin binding"/>
    <property type="evidence" value="ECO:0007669"/>
    <property type="project" value="TreeGrafter"/>
</dbReference>
<dbReference type="PANTHER" id="PTHR10559:SF18">
    <property type="entry name" value="TRANSCOBALAMIN II"/>
    <property type="match status" value="1"/>
</dbReference>
<keyword evidence="2" id="KW-0134">Cell wall</keyword>
<comment type="subcellular location">
    <subcellularLocation>
        <location evidence="1">Secreted</location>
        <location evidence="1">Cell wall</location>
        <topology evidence="1">Peptidoglycan-anchor</topology>
    </subcellularLocation>
</comment>
<dbReference type="EMBL" id="CP016020">
    <property type="protein sequence ID" value="APH03726.1"/>
    <property type="molecule type" value="Genomic_DNA"/>
</dbReference>
<organism evidence="10 11">
    <name type="scientific">Bacillus weihaiensis</name>
    <dbReference type="NCBI Taxonomy" id="1547283"/>
    <lineage>
        <taxon>Bacteria</taxon>
        <taxon>Bacillati</taxon>
        <taxon>Bacillota</taxon>
        <taxon>Bacilli</taxon>
        <taxon>Bacillales</taxon>
        <taxon>Bacillaceae</taxon>
        <taxon>Bacillus</taxon>
    </lineage>
</organism>
<dbReference type="InterPro" id="IPR051588">
    <property type="entry name" value="Cobalamin_Transport"/>
</dbReference>
<keyword evidence="5" id="KW-0572">Peptidoglycan-anchor</keyword>
<keyword evidence="11" id="KW-1185">Reference proteome</keyword>
<feature type="chain" id="PRO_5039023818" description="Gram-positive cocci surface proteins LPxTG domain-containing protein" evidence="8">
    <location>
        <begin position="21"/>
        <end position="780"/>
    </location>
</feature>
<keyword evidence="4 8" id="KW-0732">Signal</keyword>
<dbReference type="InterPro" id="IPR019931">
    <property type="entry name" value="LPXTG_anchor"/>
</dbReference>
<reference evidence="10 11" key="1">
    <citation type="journal article" date="2016" name="Sci. Rep.">
        <title>Complete genome sequence and transcriptomic analysis of a novel marine strain Bacillus weihaiensis reveals the mechanism of brown algae degradation.</title>
        <authorList>
            <person name="Zhu Y."/>
            <person name="Chen P."/>
            <person name="Bao Y."/>
            <person name="Men Y."/>
            <person name="Zeng Y."/>
            <person name="Yang J."/>
            <person name="Sun J."/>
            <person name="Sun Y."/>
        </authorList>
    </citation>
    <scope>NUCLEOTIDE SEQUENCE [LARGE SCALE GENOMIC DNA]</scope>
    <source>
        <strain evidence="10 11">Alg07</strain>
    </source>
</reference>
<evidence type="ECO:0000256" key="3">
    <source>
        <dbReference type="ARBA" id="ARBA00022525"/>
    </source>
</evidence>
<dbReference type="Gene3D" id="1.50.10.20">
    <property type="match status" value="1"/>
</dbReference>
<dbReference type="GO" id="GO:0005615">
    <property type="term" value="C:extracellular space"/>
    <property type="evidence" value="ECO:0007669"/>
    <property type="project" value="TreeGrafter"/>
</dbReference>
<gene>
    <name evidence="10" type="ORF">A9C19_02535</name>
</gene>
<evidence type="ECO:0000313" key="10">
    <source>
        <dbReference type="EMBL" id="APH03726.1"/>
    </source>
</evidence>
<dbReference type="InterPro" id="IPR027954">
    <property type="entry name" value="Transcobalamin-like_C"/>
</dbReference>
<feature type="domain" description="Gram-positive cocci surface proteins LPxTG" evidence="9">
    <location>
        <begin position="746"/>
        <end position="780"/>
    </location>
</feature>
<feature type="compositionally biased region" description="Polar residues" evidence="6">
    <location>
        <begin position="733"/>
        <end position="743"/>
    </location>
</feature>
<dbReference type="GO" id="GO:0015889">
    <property type="term" value="P:cobalamin transport"/>
    <property type="evidence" value="ECO:0007669"/>
    <property type="project" value="TreeGrafter"/>
</dbReference>
<evidence type="ECO:0000259" key="9">
    <source>
        <dbReference type="PROSITE" id="PS50847"/>
    </source>
</evidence>
<evidence type="ECO:0000256" key="8">
    <source>
        <dbReference type="SAM" id="SignalP"/>
    </source>
</evidence>
<dbReference type="Pfam" id="PF14478">
    <property type="entry name" value="DUF4430"/>
    <property type="match status" value="2"/>
</dbReference>
<dbReference type="STRING" id="1547283.A9C19_02535"/>
<keyword evidence="3" id="KW-0964">Secreted</keyword>
<feature type="compositionally biased region" description="Acidic residues" evidence="6">
    <location>
        <begin position="722"/>
        <end position="732"/>
    </location>
</feature>
<evidence type="ECO:0000256" key="1">
    <source>
        <dbReference type="ARBA" id="ARBA00004168"/>
    </source>
</evidence>
<protein>
    <recommendedName>
        <fullName evidence="9">Gram-positive cocci surface proteins LPxTG domain-containing protein</fullName>
    </recommendedName>
</protein>
<accession>A0A1L3MN09</accession>
<dbReference type="OrthoDB" id="411361at2"/>
<dbReference type="PANTHER" id="PTHR10559">
    <property type="entry name" value="TRANSCOBALAMIN-1/GASTRIC INTRINSIC FACTOR"/>
    <property type="match status" value="1"/>
</dbReference>